<keyword evidence="3" id="KW-1185">Reference proteome</keyword>
<proteinExistence type="predicted"/>
<dbReference type="Gramene" id="KGN61463">
    <property type="protein sequence ID" value="KGN61463"/>
    <property type="gene ID" value="Csa_2G136690"/>
</dbReference>
<reference evidence="2 3" key="4">
    <citation type="journal article" date="2011" name="BMC Genomics">
        <title>RNA-Seq improves annotation of protein-coding genes in the cucumber genome.</title>
        <authorList>
            <person name="Li Z."/>
            <person name="Zhang Z."/>
            <person name="Yan P."/>
            <person name="Huang S."/>
            <person name="Fei Z."/>
            <person name="Lin K."/>
        </authorList>
    </citation>
    <scope>NUCLEOTIDE SEQUENCE [LARGE SCALE GENOMIC DNA]</scope>
    <source>
        <strain evidence="3">cv. 9930</strain>
    </source>
</reference>
<evidence type="ECO:0000256" key="1">
    <source>
        <dbReference type="SAM" id="MobiDB-lite"/>
    </source>
</evidence>
<gene>
    <name evidence="2" type="ORF">Csa_2G136690</name>
</gene>
<reference evidence="2 3" key="1">
    <citation type="journal article" date="2009" name="Nat. Genet.">
        <title>The genome of the cucumber, Cucumis sativus L.</title>
        <authorList>
            <person name="Huang S."/>
            <person name="Li R."/>
            <person name="Zhang Z."/>
            <person name="Li L."/>
            <person name="Gu X."/>
            <person name="Fan W."/>
            <person name="Lucas W.J."/>
            <person name="Wang X."/>
            <person name="Xie B."/>
            <person name="Ni P."/>
            <person name="Ren Y."/>
            <person name="Zhu H."/>
            <person name="Li J."/>
            <person name="Lin K."/>
            <person name="Jin W."/>
            <person name="Fei Z."/>
            <person name="Li G."/>
            <person name="Staub J."/>
            <person name="Kilian A."/>
            <person name="van der Vossen E.A."/>
            <person name="Wu Y."/>
            <person name="Guo J."/>
            <person name="He J."/>
            <person name="Jia Z."/>
            <person name="Ren Y."/>
            <person name="Tian G."/>
            <person name="Lu Y."/>
            <person name="Ruan J."/>
            <person name="Qian W."/>
            <person name="Wang M."/>
            <person name="Huang Q."/>
            <person name="Li B."/>
            <person name="Xuan Z."/>
            <person name="Cao J."/>
            <person name="Asan"/>
            <person name="Wu Z."/>
            <person name="Zhang J."/>
            <person name="Cai Q."/>
            <person name="Bai Y."/>
            <person name="Zhao B."/>
            <person name="Han Y."/>
            <person name="Li Y."/>
            <person name="Li X."/>
            <person name="Wang S."/>
            <person name="Shi Q."/>
            <person name="Liu S."/>
            <person name="Cho W.K."/>
            <person name="Kim J.Y."/>
            <person name="Xu Y."/>
            <person name="Heller-Uszynska K."/>
            <person name="Miao H."/>
            <person name="Cheng Z."/>
            <person name="Zhang S."/>
            <person name="Wu J."/>
            <person name="Yang Y."/>
            <person name="Kang H."/>
            <person name="Li M."/>
            <person name="Liang H."/>
            <person name="Ren X."/>
            <person name="Shi Z."/>
            <person name="Wen M."/>
            <person name="Jian M."/>
            <person name="Yang H."/>
            <person name="Zhang G."/>
            <person name="Yang Z."/>
            <person name="Chen R."/>
            <person name="Liu S."/>
            <person name="Li J."/>
            <person name="Ma L."/>
            <person name="Liu H."/>
            <person name="Zhou Y."/>
            <person name="Zhao J."/>
            <person name="Fang X."/>
            <person name="Li G."/>
            <person name="Fang L."/>
            <person name="Li Y."/>
            <person name="Liu D."/>
            <person name="Zheng H."/>
            <person name="Zhang Y."/>
            <person name="Qin N."/>
            <person name="Li Z."/>
            <person name="Yang G."/>
            <person name="Yang S."/>
            <person name="Bolund L."/>
            <person name="Kristiansen K."/>
            <person name="Zheng H."/>
            <person name="Li S."/>
            <person name="Zhang X."/>
            <person name="Yang H."/>
            <person name="Wang J."/>
            <person name="Sun R."/>
            <person name="Zhang B."/>
            <person name="Jiang S."/>
            <person name="Wang J."/>
            <person name="Du Y."/>
            <person name="Li S."/>
        </authorList>
    </citation>
    <scope>NUCLEOTIDE SEQUENCE [LARGE SCALE GENOMIC DNA]</scope>
    <source>
        <strain evidence="3">cv. 9930</strain>
    </source>
</reference>
<dbReference type="Proteomes" id="UP000029981">
    <property type="component" value="Chromosome 2"/>
</dbReference>
<sequence>MEDVRDQDGEDLNGERDKRCTQKKMWLRITFNYLRQRQNDGRMERLPGCDGGKGGETKPREKRTRRVSSWVTHEERENVLGLCIWITIYGLAPFGFWTEGIGMGIRVEMRMTYAICTQFCNCILSFNNMKINFFL</sequence>
<protein>
    <submittedName>
        <fullName evidence="2">Uncharacterized protein</fullName>
    </submittedName>
</protein>
<evidence type="ECO:0000313" key="2">
    <source>
        <dbReference type="EMBL" id="KGN61463.1"/>
    </source>
</evidence>
<accession>A0A0A0LI63</accession>
<feature type="region of interest" description="Disordered" evidence="1">
    <location>
        <begin position="42"/>
        <end position="68"/>
    </location>
</feature>
<evidence type="ECO:0000313" key="3">
    <source>
        <dbReference type="Proteomes" id="UP000029981"/>
    </source>
</evidence>
<dbReference type="EMBL" id="CM002923">
    <property type="protein sequence ID" value="KGN61463.1"/>
    <property type="molecule type" value="Genomic_DNA"/>
</dbReference>
<dbReference type="AlphaFoldDB" id="A0A0A0LI63"/>
<reference evidence="2 3" key="2">
    <citation type="journal article" date="2009" name="PLoS ONE">
        <title>An integrated genetic and cytogenetic map of the cucumber genome.</title>
        <authorList>
            <person name="Ren Y."/>
            <person name="Zhang Z."/>
            <person name="Liu J."/>
            <person name="Staub J.E."/>
            <person name="Han Y."/>
            <person name="Cheng Z."/>
            <person name="Li X."/>
            <person name="Lu J."/>
            <person name="Miao H."/>
            <person name="Kang H."/>
            <person name="Xie B."/>
            <person name="Gu X."/>
            <person name="Wang X."/>
            <person name="Du Y."/>
            <person name="Jin W."/>
            <person name="Huang S."/>
        </authorList>
    </citation>
    <scope>NUCLEOTIDE SEQUENCE [LARGE SCALE GENOMIC DNA]</scope>
    <source>
        <strain evidence="3">cv. 9930</strain>
    </source>
</reference>
<reference evidence="2 3" key="3">
    <citation type="journal article" date="2010" name="BMC Genomics">
        <title>Transcriptome sequencing and comparative analysis of cucumber flowers with different sex types.</title>
        <authorList>
            <person name="Guo S."/>
            <person name="Zheng Y."/>
            <person name="Joung J.G."/>
            <person name="Liu S."/>
            <person name="Zhang Z."/>
            <person name="Crasta O.R."/>
            <person name="Sobral B.W."/>
            <person name="Xu Y."/>
            <person name="Huang S."/>
            <person name="Fei Z."/>
        </authorList>
    </citation>
    <scope>NUCLEOTIDE SEQUENCE [LARGE SCALE GENOMIC DNA]</scope>
    <source>
        <strain evidence="3">cv. 9930</strain>
    </source>
</reference>
<organism evidence="2 3">
    <name type="scientific">Cucumis sativus</name>
    <name type="common">Cucumber</name>
    <dbReference type="NCBI Taxonomy" id="3659"/>
    <lineage>
        <taxon>Eukaryota</taxon>
        <taxon>Viridiplantae</taxon>
        <taxon>Streptophyta</taxon>
        <taxon>Embryophyta</taxon>
        <taxon>Tracheophyta</taxon>
        <taxon>Spermatophyta</taxon>
        <taxon>Magnoliopsida</taxon>
        <taxon>eudicotyledons</taxon>
        <taxon>Gunneridae</taxon>
        <taxon>Pentapetalae</taxon>
        <taxon>rosids</taxon>
        <taxon>fabids</taxon>
        <taxon>Cucurbitales</taxon>
        <taxon>Cucurbitaceae</taxon>
        <taxon>Benincaseae</taxon>
        <taxon>Cucumis</taxon>
    </lineage>
</organism>
<feature type="compositionally biased region" description="Basic and acidic residues" evidence="1">
    <location>
        <begin position="42"/>
        <end position="59"/>
    </location>
</feature>
<name>A0A0A0LI63_CUCSA</name>